<keyword evidence="2" id="KW-1185">Reference proteome</keyword>
<organism evidence="1 2">
    <name type="scientific">Desmophyllum pertusum</name>
    <dbReference type="NCBI Taxonomy" id="174260"/>
    <lineage>
        <taxon>Eukaryota</taxon>
        <taxon>Metazoa</taxon>
        <taxon>Cnidaria</taxon>
        <taxon>Anthozoa</taxon>
        <taxon>Hexacorallia</taxon>
        <taxon>Scleractinia</taxon>
        <taxon>Caryophylliina</taxon>
        <taxon>Caryophylliidae</taxon>
        <taxon>Desmophyllum</taxon>
    </lineage>
</organism>
<proteinExistence type="predicted"/>
<sequence>MMVLARFIGATTRKLSAAKKCLYSSTRRAFLDVARFTRPAVSVQCSKRNTSTTPLEHWTDISLTELKAMLTANNVQLIDVREPTRACADREDCLCYKYT</sequence>
<evidence type="ECO:0000313" key="2">
    <source>
        <dbReference type="Proteomes" id="UP001163046"/>
    </source>
</evidence>
<dbReference type="Proteomes" id="UP001163046">
    <property type="component" value="Unassembled WGS sequence"/>
</dbReference>
<protein>
    <submittedName>
        <fullName evidence="1">Uncharacterized protein</fullName>
    </submittedName>
</protein>
<gene>
    <name evidence="1" type="ORF">OS493_039955</name>
</gene>
<evidence type="ECO:0000313" key="1">
    <source>
        <dbReference type="EMBL" id="KAJ7381641.1"/>
    </source>
</evidence>
<reference evidence="1" key="1">
    <citation type="submission" date="2023-01" db="EMBL/GenBank/DDBJ databases">
        <title>Genome assembly of the deep-sea coral Lophelia pertusa.</title>
        <authorList>
            <person name="Herrera S."/>
            <person name="Cordes E."/>
        </authorList>
    </citation>
    <scope>NUCLEOTIDE SEQUENCE</scope>
    <source>
        <strain evidence="1">USNM1676648</strain>
        <tissue evidence="1">Polyp</tissue>
    </source>
</reference>
<accession>A0A9X0CZW2</accession>
<comment type="caution">
    <text evidence="1">The sequence shown here is derived from an EMBL/GenBank/DDBJ whole genome shotgun (WGS) entry which is preliminary data.</text>
</comment>
<dbReference type="OrthoDB" id="566238at2759"/>
<dbReference type="EMBL" id="MU826138">
    <property type="protein sequence ID" value="KAJ7381641.1"/>
    <property type="molecule type" value="Genomic_DNA"/>
</dbReference>
<dbReference type="AlphaFoldDB" id="A0A9X0CZW2"/>
<name>A0A9X0CZW2_9CNID</name>
<feature type="non-terminal residue" evidence="1">
    <location>
        <position position="99"/>
    </location>
</feature>